<evidence type="ECO:0000259" key="7">
    <source>
        <dbReference type="Pfam" id="PF00520"/>
    </source>
</evidence>
<dbReference type="InterPro" id="IPR003938">
    <property type="entry name" value="K_chnl_volt-dep_EAG/ELK/ERG"/>
</dbReference>
<accession>A0AAE0L6D2</accession>
<keyword evidence="4 6" id="KW-0472">Membrane</keyword>
<keyword evidence="3 6" id="KW-1133">Transmembrane helix</keyword>
<dbReference type="PRINTS" id="PR01463">
    <property type="entry name" value="EAGCHANLFMLY"/>
</dbReference>
<comment type="subcellular location">
    <subcellularLocation>
        <location evidence="1">Membrane</location>
        <topology evidence="1">Multi-pass membrane protein</topology>
    </subcellularLocation>
</comment>
<feature type="non-terminal residue" evidence="8">
    <location>
        <position position="274"/>
    </location>
</feature>
<dbReference type="GO" id="GO:0005886">
    <property type="term" value="C:plasma membrane"/>
    <property type="evidence" value="ECO:0007669"/>
    <property type="project" value="TreeGrafter"/>
</dbReference>
<evidence type="ECO:0000256" key="3">
    <source>
        <dbReference type="ARBA" id="ARBA00022989"/>
    </source>
</evidence>
<feature type="transmembrane region" description="Helical" evidence="6">
    <location>
        <begin position="154"/>
        <end position="171"/>
    </location>
</feature>
<feature type="region of interest" description="Disordered" evidence="5">
    <location>
        <begin position="1"/>
        <end position="50"/>
    </location>
</feature>
<name>A0AAE0L6D2_9CHLO</name>
<evidence type="ECO:0000256" key="1">
    <source>
        <dbReference type="ARBA" id="ARBA00004141"/>
    </source>
</evidence>
<evidence type="ECO:0000256" key="2">
    <source>
        <dbReference type="ARBA" id="ARBA00022692"/>
    </source>
</evidence>
<dbReference type="Pfam" id="PF00520">
    <property type="entry name" value="Ion_trans"/>
    <property type="match status" value="1"/>
</dbReference>
<gene>
    <name evidence="8" type="ORF">CYMTET_18008</name>
</gene>
<evidence type="ECO:0000256" key="4">
    <source>
        <dbReference type="ARBA" id="ARBA00023136"/>
    </source>
</evidence>
<reference evidence="8 9" key="1">
    <citation type="journal article" date="2015" name="Genome Biol. Evol.">
        <title>Comparative Genomics of a Bacterivorous Green Alga Reveals Evolutionary Causalities and Consequences of Phago-Mixotrophic Mode of Nutrition.</title>
        <authorList>
            <person name="Burns J.A."/>
            <person name="Paasch A."/>
            <person name="Narechania A."/>
            <person name="Kim E."/>
        </authorList>
    </citation>
    <scope>NUCLEOTIDE SEQUENCE [LARGE SCALE GENOMIC DNA]</scope>
    <source>
        <strain evidence="8 9">PLY_AMNH</strain>
    </source>
</reference>
<evidence type="ECO:0000256" key="6">
    <source>
        <dbReference type="SAM" id="Phobius"/>
    </source>
</evidence>
<dbReference type="Proteomes" id="UP001190700">
    <property type="component" value="Unassembled WGS sequence"/>
</dbReference>
<keyword evidence="2 6" id="KW-0812">Transmembrane</keyword>
<protein>
    <recommendedName>
        <fullName evidence="7">Ion transport domain-containing protein</fullName>
    </recommendedName>
</protein>
<proteinExistence type="predicted"/>
<dbReference type="GO" id="GO:0042391">
    <property type="term" value="P:regulation of membrane potential"/>
    <property type="evidence" value="ECO:0007669"/>
    <property type="project" value="TreeGrafter"/>
</dbReference>
<dbReference type="GO" id="GO:0005249">
    <property type="term" value="F:voltage-gated potassium channel activity"/>
    <property type="evidence" value="ECO:0007669"/>
    <property type="project" value="InterPro"/>
</dbReference>
<evidence type="ECO:0000313" key="8">
    <source>
        <dbReference type="EMBL" id="KAK3273766.1"/>
    </source>
</evidence>
<comment type="caution">
    <text evidence="8">The sequence shown here is derived from an EMBL/GenBank/DDBJ whole genome shotgun (WGS) entry which is preliminary data.</text>
</comment>
<feature type="transmembrane region" description="Helical" evidence="6">
    <location>
        <begin position="183"/>
        <end position="205"/>
    </location>
</feature>
<dbReference type="AlphaFoldDB" id="A0AAE0L6D2"/>
<organism evidence="8 9">
    <name type="scientific">Cymbomonas tetramitiformis</name>
    <dbReference type="NCBI Taxonomy" id="36881"/>
    <lineage>
        <taxon>Eukaryota</taxon>
        <taxon>Viridiplantae</taxon>
        <taxon>Chlorophyta</taxon>
        <taxon>Pyramimonadophyceae</taxon>
        <taxon>Pyramimonadales</taxon>
        <taxon>Pyramimonadaceae</taxon>
        <taxon>Cymbomonas</taxon>
    </lineage>
</organism>
<sequence>MGRPPKQHTDPDATQINVAALSDQTPRRPLKDTWQESSSPKQTTSRSSFSKSVNKVQAALTFASKCKGGQKNRVTQALLSLSSAETVSAIDPDEVETGRSTFLNGILVEDEESIRIADRLKTVNFDAIRDGSDLMTNLEWFIDPRSPFRNHWDFFLIGFVMYNCVFIPYQMSFDAPSDTRLEVFELVIDSLFVLDILLNFFTGYFDSAGRLVGSKVEIRGNYLKTWFPVDLLASFPLEQCMYILGEEPSENTQIFALLKFPRLLRLGRLLKVPP</sequence>
<feature type="compositionally biased region" description="Low complexity" evidence="5">
    <location>
        <begin position="37"/>
        <end position="50"/>
    </location>
</feature>
<dbReference type="InterPro" id="IPR050818">
    <property type="entry name" value="KCNH_animal-type"/>
</dbReference>
<dbReference type="PANTHER" id="PTHR10217">
    <property type="entry name" value="VOLTAGE AND LIGAND GATED POTASSIUM CHANNEL"/>
    <property type="match status" value="1"/>
</dbReference>
<evidence type="ECO:0000256" key="5">
    <source>
        <dbReference type="SAM" id="MobiDB-lite"/>
    </source>
</evidence>
<feature type="compositionally biased region" description="Basic and acidic residues" evidence="5">
    <location>
        <begin position="25"/>
        <end position="34"/>
    </location>
</feature>
<dbReference type="Gene3D" id="1.10.287.70">
    <property type="match status" value="1"/>
</dbReference>
<keyword evidence="9" id="KW-1185">Reference proteome</keyword>
<evidence type="ECO:0000313" key="9">
    <source>
        <dbReference type="Proteomes" id="UP001190700"/>
    </source>
</evidence>
<dbReference type="SUPFAM" id="SSF81324">
    <property type="entry name" value="Voltage-gated potassium channels"/>
    <property type="match status" value="1"/>
</dbReference>
<dbReference type="PANTHER" id="PTHR10217:SF435">
    <property type="entry name" value="POTASSIUM VOLTAGE-GATED CHANNEL PROTEIN EAG"/>
    <property type="match status" value="1"/>
</dbReference>
<feature type="domain" description="Ion transport" evidence="7">
    <location>
        <begin position="151"/>
        <end position="272"/>
    </location>
</feature>
<dbReference type="InterPro" id="IPR005821">
    <property type="entry name" value="Ion_trans_dom"/>
</dbReference>
<dbReference type="EMBL" id="LGRX02008268">
    <property type="protein sequence ID" value="KAK3273766.1"/>
    <property type="molecule type" value="Genomic_DNA"/>
</dbReference>